<name>A0A517Z0F8_9PLAN</name>
<dbReference type="Proteomes" id="UP000320496">
    <property type="component" value="Chromosome"/>
</dbReference>
<keyword evidence="3" id="KW-1185">Reference proteome</keyword>
<evidence type="ECO:0000259" key="1">
    <source>
        <dbReference type="Pfam" id="PF13683"/>
    </source>
</evidence>
<protein>
    <recommendedName>
        <fullName evidence="1">Integrase catalytic domain-containing protein</fullName>
    </recommendedName>
</protein>
<gene>
    <name evidence="2" type="ORF">Mal4_02500</name>
</gene>
<dbReference type="InterPro" id="IPR001584">
    <property type="entry name" value="Integrase_cat-core"/>
</dbReference>
<accession>A0A517Z0F8</accession>
<evidence type="ECO:0000313" key="2">
    <source>
        <dbReference type="EMBL" id="QDU35967.1"/>
    </source>
</evidence>
<reference evidence="2 3" key="1">
    <citation type="submission" date="2019-02" db="EMBL/GenBank/DDBJ databases">
        <title>Deep-cultivation of Planctomycetes and their phenomic and genomic characterization uncovers novel biology.</title>
        <authorList>
            <person name="Wiegand S."/>
            <person name="Jogler M."/>
            <person name="Boedeker C."/>
            <person name="Pinto D."/>
            <person name="Vollmers J."/>
            <person name="Rivas-Marin E."/>
            <person name="Kohn T."/>
            <person name="Peeters S.H."/>
            <person name="Heuer A."/>
            <person name="Rast P."/>
            <person name="Oberbeckmann S."/>
            <person name="Bunk B."/>
            <person name="Jeske O."/>
            <person name="Meyerdierks A."/>
            <person name="Storesund J.E."/>
            <person name="Kallscheuer N."/>
            <person name="Luecker S."/>
            <person name="Lage O.M."/>
            <person name="Pohl T."/>
            <person name="Merkel B.J."/>
            <person name="Hornburger P."/>
            <person name="Mueller R.-W."/>
            <person name="Bruemmer F."/>
            <person name="Labrenz M."/>
            <person name="Spormann A.M."/>
            <person name="Op den Camp H."/>
            <person name="Overmann J."/>
            <person name="Amann R."/>
            <person name="Jetten M.S.M."/>
            <person name="Mascher T."/>
            <person name="Medema M.H."/>
            <person name="Devos D.P."/>
            <person name="Kaster A.-K."/>
            <person name="Ovreas L."/>
            <person name="Rohde M."/>
            <person name="Galperin M.Y."/>
            <person name="Jogler C."/>
        </authorList>
    </citation>
    <scope>NUCLEOTIDE SEQUENCE [LARGE SCALE GENOMIC DNA]</scope>
    <source>
        <strain evidence="2 3">Mal4</strain>
    </source>
</reference>
<sequence length="81" mass="9321">MIQTLQHEVLNHFVVVYERHLNHICSEAVRWYNTERGHSARGNLPPAWDSPPETVDTIRLSDVACSTRLGGLLKHYERRAA</sequence>
<dbReference type="Pfam" id="PF13683">
    <property type="entry name" value="rve_3"/>
    <property type="match status" value="1"/>
</dbReference>
<dbReference type="AlphaFoldDB" id="A0A517Z0F8"/>
<organism evidence="2 3">
    <name type="scientific">Maioricimonas rarisocia</name>
    <dbReference type="NCBI Taxonomy" id="2528026"/>
    <lineage>
        <taxon>Bacteria</taxon>
        <taxon>Pseudomonadati</taxon>
        <taxon>Planctomycetota</taxon>
        <taxon>Planctomycetia</taxon>
        <taxon>Planctomycetales</taxon>
        <taxon>Planctomycetaceae</taxon>
        <taxon>Maioricimonas</taxon>
    </lineage>
</organism>
<dbReference type="KEGG" id="mri:Mal4_02500"/>
<feature type="domain" description="Integrase catalytic" evidence="1">
    <location>
        <begin position="1"/>
        <end position="46"/>
    </location>
</feature>
<dbReference type="EMBL" id="CP036275">
    <property type="protein sequence ID" value="QDU35967.1"/>
    <property type="molecule type" value="Genomic_DNA"/>
</dbReference>
<proteinExistence type="predicted"/>
<evidence type="ECO:0000313" key="3">
    <source>
        <dbReference type="Proteomes" id="UP000320496"/>
    </source>
</evidence>
<dbReference type="GO" id="GO:0015074">
    <property type="term" value="P:DNA integration"/>
    <property type="evidence" value="ECO:0007669"/>
    <property type="project" value="InterPro"/>
</dbReference>